<sequence length="337" mass="37952">MTLDREDAARHVTPLDSPWDGDLVEEMKTWGYKDMTDEDDVEEHCDFLLGHYLEHAFEALGISTKPAKDGGPNKCYKMVHRDGPAVLKTPPPDERLPDVEKQKYVVNGKEYRVTNAEFIMGVNAKDGLVYFINLLSPVQGAMQLWNNPNPSKDDLPAIRSSSDIAWGLWNRAVNGENMNVQKITKFMSLTVTNDETEEIIYEALGRWKPPPGQPRLEDPVAWPGTTFDTTSEEGQALLGSNNGIAVGYFLAQHKRQLGQKYIPKITIFTPNYEEIITLNLLFWVEDVPPGSPEKPKEDPMDTGPDMAVAVDILDTRVVKRSVDGKNFVREHVMRAKL</sequence>
<proteinExistence type="predicted"/>
<dbReference type="EMBL" id="ML979135">
    <property type="protein sequence ID" value="KAF1915787.1"/>
    <property type="molecule type" value="Genomic_DNA"/>
</dbReference>
<dbReference type="Proteomes" id="UP000800096">
    <property type="component" value="Unassembled WGS sequence"/>
</dbReference>
<organism evidence="1 2">
    <name type="scientific">Ampelomyces quisqualis</name>
    <name type="common">Powdery mildew agent</name>
    <dbReference type="NCBI Taxonomy" id="50730"/>
    <lineage>
        <taxon>Eukaryota</taxon>
        <taxon>Fungi</taxon>
        <taxon>Dikarya</taxon>
        <taxon>Ascomycota</taxon>
        <taxon>Pezizomycotina</taxon>
        <taxon>Dothideomycetes</taxon>
        <taxon>Pleosporomycetidae</taxon>
        <taxon>Pleosporales</taxon>
        <taxon>Pleosporineae</taxon>
        <taxon>Phaeosphaeriaceae</taxon>
        <taxon>Ampelomyces</taxon>
    </lineage>
</organism>
<gene>
    <name evidence="1" type="ORF">BDU57DRAFT_450258</name>
</gene>
<name>A0A6A5QP15_AMPQU</name>
<evidence type="ECO:0000313" key="2">
    <source>
        <dbReference type="Proteomes" id="UP000800096"/>
    </source>
</evidence>
<protein>
    <submittedName>
        <fullName evidence="1">Uncharacterized protein</fullName>
    </submittedName>
</protein>
<keyword evidence="2" id="KW-1185">Reference proteome</keyword>
<accession>A0A6A5QP15</accession>
<dbReference type="OrthoDB" id="5337308at2759"/>
<reference evidence="1" key="1">
    <citation type="journal article" date="2020" name="Stud. Mycol.">
        <title>101 Dothideomycetes genomes: a test case for predicting lifestyles and emergence of pathogens.</title>
        <authorList>
            <person name="Haridas S."/>
            <person name="Albert R."/>
            <person name="Binder M."/>
            <person name="Bloem J."/>
            <person name="Labutti K."/>
            <person name="Salamov A."/>
            <person name="Andreopoulos B."/>
            <person name="Baker S."/>
            <person name="Barry K."/>
            <person name="Bills G."/>
            <person name="Bluhm B."/>
            <person name="Cannon C."/>
            <person name="Castanera R."/>
            <person name="Culley D."/>
            <person name="Daum C."/>
            <person name="Ezra D."/>
            <person name="Gonzalez J."/>
            <person name="Henrissat B."/>
            <person name="Kuo A."/>
            <person name="Liang C."/>
            <person name="Lipzen A."/>
            <person name="Lutzoni F."/>
            <person name="Magnuson J."/>
            <person name="Mondo S."/>
            <person name="Nolan M."/>
            <person name="Ohm R."/>
            <person name="Pangilinan J."/>
            <person name="Park H.-J."/>
            <person name="Ramirez L."/>
            <person name="Alfaro M."/>
            <person name="Sun H."/>
            <person name="Tritt A."/>
            <person name="Yoshinaga Y."/>
            <person name="Zwiers L.-H."/>
            <person name="Turgeon B."/>
            <person name="Goodwin S."/>
            <person name="Spatafora J."/>
            <person name="Crous P."/>
            <person name="Grigoriev I."/>
        </authorList>
    </citation>
    <scope>NUCLEOTIDE SEQUENCE</scope>
    <source>
        <strain evidence="1">HMLAC05119</strain>
    </source>
</reference>
<dbReference type="AlphaFoldDB" id="A0A6A5QP15"/>
<evidence type="ECO:0000313" key="1">
    <source>
        <dbReference type="EMBL" id="KAF1915787.1"/>
    </source>
</evidence>